<dbReference type="EC" id="2.7.13.3" evidence="3"/>
<comment type="subcellular location">
    <subcellularLocation>
        <location evidence="2">Cytoplasm</location>
    </subcellularLocation>
</comment>
<dbReference type="GO" id="GO:0005737">
    <property type="term" value="C:cytoplasm"/>
    <property type="evidence" value="ECO:0007669"/>
    <property type="project" value="UniProtKB-SubCell"/>
</dbReference>
<dbReference type="FunFam" id="3.30.565.10:FF:000016">
    <property type="entry name" value="Chemotaxis protein CheA, putative"/>
    <property type="match status" value="1"/>
</dbReference>
<evidence type="ECO:0000256" key="9">
    <source>
        <dbReference type="ARBA" id="ARBA00022741"/>
    </source>
</evidence>
<keyword evidence="8" id="KW-0808">Transferase</keyword>
<dbReference type="PROSITE" id="PS50894">
    <property type="entry name" value="HPT"/>
    <property type="match status" value="1"/>
</dbReference>
<dbReference type="SUPFAM" id="SSF50341">
    <property type="entry name" value="CheW-like"/>
    <property type="match status" value="1"/>
</dbReference>
<evidence type="ECO:0000256" key="13">
    <source>
        <dbReference type="PROSITE-ProRule" id="PRU00110"/>
    </source>
</evidence>
<keyword evidence="10" id="KW-0418">Kinase</keyword>
<dbReference type="Gene3D" id="2.30.30.40">
    <property type="entry name" value="SH3 Domains"/>
    <property type="match status" value="1"/>
</dbReference>
<dbReference type="SUPFAM" id="SSF47226">
    <property type="entry name" value="Histidine-containing phosphotransfer domain, HPT domain"/>
    <property type="match status" value="1"/>
</dbReference>
<feature type="domain" description="HPt" evidence="16">
    <location>
        <begin position="1"/>
        <end position="103"/>
    </location>
</feature>
<dbReference type="SUPFAM" id="SSF55874">
    <property type="entry name" value="ATPase domain of HSP90 chaperone/DNA topoisomerase II/histidine kinase"/>
    <property type="match status" value="1"/>
</dbReference>
<dbReference type="SMART" id="SM00073">
    <property type="entry name" value="HPT"/>
    <property type="match status" value="1"/>
</dbReference>
<dbReference type="InterPro" id="IPR005467">
    <property type="entry name" value="His_kinase_dom"/>
</dbReference>
<keyword evidence="6" id="KW-0145">Chemotaxis</keyword>
<evidence type="ECO:0000256" key="5">
    <source>
        <dbReference type="ARBA" id="ARBA00022490"/>
    </source>
</evidence>
<dbReference type="Gene3D" id="3.30.565.10">
    <property type="entry name" value="Histidine kinase-like ATPase, C-terminal domain"/>
    <property type="match status" value="1"/>
</dbReference>
<evidence type="ECO:0000256" key="7">
    <source>
        <dbReference type="ARBA" id="ARBA00022553"/>
    </source>
</evidence>
<dbReference type="InterPro" id="IPR035891">
    <property type="entry name" value="CheY-binding_CheA"/>
</dbReference>
<proteinExistence type="predicted"/>
<evidence type="ECO:0000256" key="12">
    <source>
        <dbReference type="ARBA" id="ARBA00023012"/>
    </source>
</evidence>
<dbReference type="InterPro" id="IPR036061">
    <property type="entry name" value="CheW-like_dom_sf"/>
</dbReference>
<evidence type="ECO:0000256" key="11">
    <source>
        <dbReference type="ARBA" id="ARBA00022840"/>
    </source>
</evidence>
<dbReference type="PROSITE" id="PS50109">
    <property type="entry name" value="HIS_KIN"/>
    <property type="match status" value="1"/>
</dbReference>
<dbReference type="InterPro" id="IPR051315">
    <property type="entry name" value="Bact_Chemotaxis_CheA"/>
</dbReference>
<dbReference type="InterPro" id="IPR037006">
    <property type="entry name" value="CheA-like_homodim_sf"/>
</dbReference>
<dbReference type="InterPro" id="IPR036890">
    <property type="entry name" value="HATPase_C_sf"/>
</dbReference>
<organism evidence="17 18">
    <name type="scientific">Candidatus Methanolliviera hydrocarbonicum</name>
    <dbReference type="NCBI Taxonomy" id="2491085"/>
    <lineage>
        <taxon>Archaea</taxon>
        <taxon>Methanobacteriati</taxon>
        <taxon>Methanobacteriota</taxon>
        <taxon>Candidatus Methanoliparia</taxon>
        <taxon>Candidatus Methanoliparales</taxon>
        <taxon>Candidatus Methanollivieraceae</taxon>
        <taxon>Candidatus Methanolliviera</taxon>
    </lineage>
</organism>
<evidence type="ECO:0000313" key="18">
    <source>
        <dbReference type="Proteomes" id="UP000320766"/>
    </source>
</evidence>
<dbReference type="GO" id="GO:0000155">
    <property type="term" value="F:phosphorelay sensor kinase activity"/>
    <property type="evidence" value="ECO:0007669"/>
    <property type="project" value="InterPro"/>
</dbReference>
<evidence type="ECO:0000256" key="2">
    <source>
        <dbReference type="ARBA" id="ARBA00004496"/>
    </source>
</evidence>
<evidence type="ECO:0000256" key="10">
    <source>
        <dbReference type="ARBA" id="ARBA00022777"/>
    </source>
</evidence>
<evidence type="ECO:0000259" key="14">
    <source>
        <dbReference type="PROSITE" id="PS50109"/>
    </source>
</evidence>
<dbReference type="InterPro" id="IPR036097">
    <property type="entry name" value="HisK_dim/P_sf"/>
</dbReference>
<dbReference type="Pfam" id="PF01584">
    <property type="entry name" value="CheW"/>
    <property type="match status" value="1"/>
</dbReference>
<dbReference type="Gene3D" id="1.10.287.560">
    <property type="entry name" value="Histidine kinase CheA-like, homodimeric domain"/>
    <property type="match status" value="1"/>
</dbReference>
<feature type="modified residue" description="Phosphohistidine" evidence="13">
    <location>
        <position position="46"/>
    </location>
</feature>
<dbReference type="InterPro" id="IPR004358">
    <property type="entry name" value="Sig_transdc_His_kin-like_C"/>
</dbReference>
<dbReference type="SUPFAM" id="SSF55052">
    <property type="entry name" value="CheY-binding domain of CheA"/>
    <property type="match status" value="1"/>
</dbReference>
<dbReference type="AlphaFoldDB" id="A0A520KYY5"/>
<gene>
    <name evidence="17" type="ORF">EF807_00355</name>
</gene>
<dbReference type="InterPro" id="IPR004105">
    <property type="entry name" value="CheA-like_dim"/>
</dbReference>
<dbReference type="GO" id="GO:0006935">
    <property type="term" value="P:chemotaxis"/>
    <property type="evidence" value="ECO:0007669"/>
    <property type="project" value="UniProtKB-KW"/>
</dbReference>
<evidence type="ECO:0000256" key="6">
    <source>
        <dbReference type="ARBA" id="ARBA00022500"/>
    </source>
</evidence>
<dbReference type="InterPro" id="IPR008207">
    <property type="entry name" value="Sig_transdc_His_kin_Hpt_dom"/>
</dbReference>
<dbReference type="InterPro" id="IPR002545">
    <property type="entry name" value="CheW-lke_dom"/>
</dbReference>
<dbReference type="Gene3D" id="3.30.70.1110">
    <property type="entry name" value="Histidine kinase CheA-like, P2 response regulator-binding domain"/>
    <property type="match status" value="1"/>
</dbReference>
<dbReference type="SMART" id="SM00260">
    <property type="entry name" value="CheW"/>
    <property type="match status" value="1"/>
</dbReference>
<dbReference type="CDD" id="cd00088">
    <property type="entry name" value="HPT"/>
    <property type="match status" value="1"/>
</dbReference>
<dbReference type="SMART" id="SM00387">
    <property type="entry name" value="HATPase_c"/>
    <property type="match status" value="1"/>
</dbReference>
<dbReference type="Pfam" id="PF01627">
    <property type="entry name" value="Hpt"/>
    <property type="match status" value="1"/>
</dbReference>
<dbReference type="InterPro" id="IPR010808">
    <property type="entry name" value="CheA_P2-bd"/>
</dbReference>
<dbReference type="PANTHER" id="PTHR43395:SF10">
    <property type="entry name" value="CHEMOTAXIS PROTEIN CHEA"/>
    <property type="match status" value="1"/>
</dbReference>
<sequence length="622" mass="70501">MSIDTEEFKKEFIEEAREYLDILNRSIIRIEYGELDLIDEVFRCAHTLKGMAGTLGYENLQGVSHRLEDIFDAIRSGELTVSPDNIDTVLNGLDRIERMIDKIDAENTDDLKEKEKEKEKRALKISITLSDDCTLKGIRAYLVIQTLEEHGEVLKMTPPMEDIEDEKFDLDFSVILRTDEEEDEIREVLNRIADLERIKITESEVLKEEERAQESKIFEYPEKEITKEHISVVRVDIHRLDKIMNIIGELVISKGRLSQIGKEYNIRELNDALEGTGRSMTELQNEIMTIRMVPISRIFNRFPRMIRDYCRGTGKKIKFAMEGGETELDRAILDDITDPLVHLIRNSMDHGIELPEDRTSVGKDEEGCIKLSARRERDDVIVEVEDDGVGIDIEDVRKKAVEMGILSQEEVDKLDDEVVKKLIFLPGFSTSKDVGELSGRGVGLDVVKNKVEALGGSVKLYSKKREGTKVVLSLPPSMAIAKVLIADVSGERYAIPLNDILEITRIEDAGAKTLYRRRVLNIRGKVIPLIPLSEVLKNRRFLNIFNLNDEKGRYAIIVERDDEETIALVVDGVLDQRDILIKPLDRFLSDTIGIGGMTILGDGKVVLIIDINSLPLDGVSNA</sequence>
<accession>A0A520KYY5</accession>
<evidence type="ECO:0000259" key="16">
    <source>
        <dbReference type="PROSITE" id="PS50894"/>
    </source>
</evidence>
<dbReference type="PRINTS" id="PR00344">
    <property type="entry name" value="BCTRLSENSOR"/>
</dbReference>
<reference evidence="17 18" key="1">
    <citation type="journal article" date="2019" name="Nat. Microbiol.">
        <title>Wide diversity of methane and short-chain alkane metabolisms in uncultured archaea.</title>
        <authorList>
            <person name="Borrel G."/>
            <person name="Adam P.S."/>
            <person name="McKay L.J."/>
            <person name="Chen L.X."/>
            <person name="Sierra-Garcia I.N."/>
            <person name="Sieber C.M."/>
            <person name="Letourneur Q."/>
            <person name="Ghozlane A."/>
            <person name="Andersen G.L."/>
            <person name="Li W.J."/>
            <person name="Hallam S.J."/>
            <person name="Muyzer G."/>
            <person name="de Oliveira V.M."/>
            <person name="Inskeep W.P."/>
            <person name="Banfield J.F."/>
            <person name="Gribaldo S."/>
        </authorList>
    </citation>
    <scope>NUCLEOTIDE SEQUENCE [LARGE SCALE GENOMIC DNA]</scope>
    <source>
        <strain evidence="17">NM1b</strain>
    </source>
</reference>
<keyword evidence="9" id="KW-0547">Nucleotide-binding</keyword>
<evidence type="ECO:0000256" key="1">
    <source>
        <dbReference type="ARBA" id="ARBA00000085"/>
    </source>
</evidence>
<keyword evidence="12" id="KW-0902">Two-component regulatory system</keyword>
<keyword evidence="7 13" id="KW-0597">Phosphoprotein</keyword>
<evidence type="ECO:0000313" key="17">
    <source>
        <dbReference type="EMBL" id="RZN73693.1"/>
    </source>
</evidence>
<dbReference type="Pfam" id="PF02518">
    <property type="entry name" value="HATPase_c"/>
    <property type="match status" value="1"/>
</dbReference>
<dbReference type="InterPro" id="IPR037052">
    <property type="entry name" value="CheA-like_P2_sf"/>
</dbReference>
<dbReference type="SMART" id="SM01231">
    <property type="entry name" value="H-kinase_dim"/>
    <property type="match status" value="1"/>
</dbReference>
<dbReference type="SUPFAM" id="SSF47384">
    <property type="entry name" value="Homodimeric domain of signal transducing histidine kinase"/>
    <property type="match status" value="1"/>
</dbReference>
<dbReference type="Gene3D" id="1.20.120.160">
    <property type="entry name" value="HPT domain"/>
    <property type="match status" value="1"/>
</dbReference>
<keyword evidence="11" id="KW-0067">ATP-binding</keyword>
<dbReference type="EMBL" id="RXIL01000005">
    <property type="protein sequence ID" value="RZN73693.1"/>
    <property type="molecule type" value="Genomic_DNA"/>
</dbReference>
<protein>
    <recommendedName>
        <fullName evidence="4">Chemotaxis protein CheA</fullName>
        <ecNumber evidence="3">2.7.13.3</ecNumber>
    </recommendedName>
</protein>
<name>A0A520KYY5_9EURY</name>
<dbReference type="GO" id="GO:0005524">
    <property type="term" value="F:ATP binding"/>
    <property type="evidence" value="ECO:0007669"/>
    <property type="project" value="UniProtKB-KW"/>
</dbReference>
<dbReference type="Proteomes" id="UP000320766">
    <property type="component" value="Unassembled WGS sequence"/>
</dbReference>
<evidence type="ECO:0000256" key="8">
    <source>
        <dbReference type="ARBA" id="ARBA00022679"/>
    </source>
</evidence>
<dbReference type="PROSITE" id="PS50851">
    <property type="entry name" value="CHEW"/>
    <property type="match status" value="1"/>
</dbReference>
<dbReference type="Pfam" id="PF07194">
    <property type="entry name" value="P2"/>
    <property type="match status" value="1"/>
</dbReference>
<comment type="catalytic activity">
    <reaction evidence="1">
        <text>ATP + protein L-histidine = ADP + protein N-phospho-L-histidine.</text>
        <dbReference type="EC" id="2.7.13.3"/>
    </reaction>
</comment>
<feature type="domain" description="CheW-like" evidence="15">
    <location>
        <begin position="480"/>
        <end position="620"/>
    </location>
</feature>
<feature type="domain" description="Histidine kinase" evidence="14">
    <location>
        <begin position="278"/>
        <end position="478"/>
    </location>
</feature>
<keyword evidence="5" id="KW-0963">Cytoplasm</keyword>
<evidence type="ECO:0000256" key="3">
    <source>
        <dbReference type="ARBA" id="ARBA00012438"/>
    </source>
</evidence>
<evidence type="ECO:0000256" key="4">
    <source>
        <dbReference type="ARBA" id="ARBA00021495"/>
    </source>
</evidence>
<dbReference type="InterPro" id="IPR036641">
    <property type="entry name" value="HPT_dom_sf"/>
</dbReference>
<evidence type="ECO:0000259" key="15">
    <source>
        <dbReference type="PROSITE" id="PS50851"/>
    </source>
</evidence>
<dbReference type="InterPro" id="IPR003594">
    <property type="entry name" value="HATPase_dom"/>
</dbReference>
<dbReference type="PANTHER" id="PTHR43395">
    <property type="entry name" value="SENSOR HISTIDINE KINASE CHEA"/>
    <property type="match status" value="1"/>
</dbReference>
<dbReference type="Pfam" id="PF02895">
    <property type="entry name" value="H-kinase_dim"/>
    <property type="match status" value="1"/>
</dbReference>
<comment type="caution">
    <text evidence="17">The sequence shown here is derived from an EMBL/GenBank/DDBJ whole genome shotgun (WGS) entry which is preliminary data.</text>
</comment>